<dbReference type="AlphaFoldDB" id="A0A518BPQ1"/>
<sequence length="696" mass="70056">MELVQGAAGAQVRSVLEPWSDPDPAWDAVGACGGSGLAVALLAQAAERNPAPLVIAAGDAVSRGLPTAARATVASRGPLTGRLAEGQVGGDLGPRLAAVADALVISGQLDPSGEPLVLVIESGGGVRLELAEELGGARPADVAAHLRARLGPCAVLRLGPAGAAQVPFASLASGGDEPSFVGRGGLGAALGALGLAAVAVRAEPGAPAADPRALDLLRALGRSPRLAMRAGAGTTELWHALAARGELISGPEGARLDPEAGARLVSEARAAGLGRHGCRGCPTPCGWTFERSGGGTQRAHFGAAQAVGPALGLEHLDDSLRLLGACDAVGVDAKEMGAALALWIRAAERGLRPGPSGRGDVALLEAWIGETARCEGEGARLAQGAAALSRELGLEPESPMAGGQAVRAGVAGDAALLGQCVSGGGSDPMRSFAFLAEEADPERIASLVGRDDPTPGELVAWHEALVAAVDAVGFCAFSTAGLLADGVCDTDALAEWILPLAWPATEGTSGQRLLAGGAAIVLARRQLDGRWGAPADRDRPAAAAASLDRPGLLDAYRAARGIGADGLPLDEVWSAVGTSRLAEPWRVLERAAIDLAPSSGLRVDAERPMARGSLHLRAVGPLGDAIGGDLELQLDLPASPRELLAALVEARPAARSYLGDPGSALVGLWRGGRRMGLNDRLADGDQVDLVLVIAGG</sequence>
<dbReference type="SUPFAM" id="SSF56228">
    <property type="entry name" value="Aldehyde ferredoxin oxidoreductase, N-terminal domain"/>
    <property type="match status" value="1"/>
</dbReference>
<keyword evidence="5" id="KW-0408">Iron</keyword>
<accession>A0A518BPQ1</accession>
<dbReference type="PANTHER" id="PTHR30038:SF0">
    <property type="entry name" value="TUNGSTEN-CONTAINING ALDEHYDE FERREDOXIN OXIDOREDUCTASE"/>
    <property type="match status" value="1"/>
</dbReference>
<dbReference type="Pfam" id="PF02730">
    <property type="entry name" value="AFOR_N"/>
    <property type="match status" value="1"/>
</dbReference>
<dbReference type="InterPro" id="IPR036503">
    <property type="entry name" value="Ald_Fedxn_OxRdtase_N_sf"/>
</dbReference>
<name>A0A518BPQ1_9BACT</name>
<evidence type="ECO:0000256" key="3">
    <source>
        <dbReference type="ARBA" id="ARBA00022485"/>
    </source>
</evidence>
<comment type="cofactor">
    <cofactor evidence="1">
        <name>[4Fe-4S] cluster</name>
        <dbReference type="ChEBI" id="CHEBI:49883"/>
    </cofactor>
</comment>
<dbReference type="SUPFAM" id="SSF48310">
    <property type="entry name" value="Aldehyde ferredoxin oxidoreductase, C-terminal domains"/>
    <property type="match status" value="1"/>
</dbReference>
<keyword evidence="3" id="KW-0004">4Fe-4S</keyword>
<protein>
    <submittedName>
        <fullName evidence="8">Putative oxidoreductase</fullName>
    </submittedName>
</protein>
<feature type="domain" description="Aldehyde ferredoxin oxidoreductase N-terminal" evidence="7">
    <location>
        <begin position="26"/>
        <end position="204"/>
    </location>
</feature>
<dbReference type="GO" id="GO:0009055">
    <property type="term" value="F:electron transfer activity"/>
    <property type="evidence" value="ECO:0007669"/>
    <property type="project" value="InterPro"/>
</dbReference>
<dbReference type="Gene3D" id="1.10.569.10">
    <property type="entry name" value="Aldehyde Ferredoxin Oxidoreductase Protein, subunit A, domain 2"/>
    <property type="match status" value="1"/>
</dbReference>
<dbReference type="InterPro" id="IPR036021">
    <property type="entry name" value="Tungsten_al_ferr_oxy-like_C"/>
</dbReference>
<dbReference type="InterPro" id="IPR012675">
    <property type="entry name" value="Beta-grasp_dom_sf"/>
</dbReference>
<evidence type="ECO:0000259" key="7">
    <source>
        <dbReference type="SMART" id="SM00790"/>
    </source>
</evidence>
<proteinExistence type="inferred from homology"/>
<comment type="similarity">
    <text evidence="2">Belongs to the AOR/FOR family.</text>
</comment>
<dbReference type="Gene3D" id="3.10.20.30">
    <property type="match status" value="1"/>
</dbReference>
<dbReference type="GO" id="GO:0016625">
    <property type="term" value="F:oxidoreductase activity, acting on the aldehyde or oxo group of donors, iron-sulfur protein as acceptor"/>
    <property type="evidence" value="ECO:0007669"/>
    <property type="project" value="InterPro"/>
</dbReference>
<keyword evidence="9" id="KW-1185">Reference proteome</keyword>
<evidence type="ECO:0000256" key="5">
    <source>
        <dbReference type="ARBA" id="ARBA00023004"/>
    </source>
</evidence>
<dbReference type="InterPro" id="IPR001203">
    <property type="entry name" value="OxRdtase_Ald_Fedxn_C"/>
</dbReference>
<dbReference type="GO" id="GO:0046872">
    <property type="term" value="F:metal ion binding"/>
    <property type="evidence" value="ECO:0007669"/>
    <property type="project" value="UniProtKB-KW"/>
</dbReference>
<evidence type="ECO:0000313" key="9">
    <source>
        <dbReference type="Proteomes" id="UP000316921"/>
    </source>
</evidence>
<dbReference type="Pfam" id="PF01314">
    <property type="entry name" value="AFOR_C"/>
    <property type="match status" value="1"/>
</dbReference>
<dbReference type="RefSeq" id="WP_145068427.1">
    <property type="nucleotide sequence ID" value="NZ_CP036287.1"/>
</dbReference>
<evidence type="ECO:0000256" key="1">
    <source>
        <dbReference type="ARBA" id="ARBA00001966"/>
    </source>
</evidence>
<evidence type="ECO:0000313" key="8">
    <source>
        <dbReference type="EMBL" id="QDU68961.1"/>
    </source>
</evidence>
<gene>
    <name evidence="8" type="ORF">Pla133_40760</name>
</gene>
<dbReference type="InterPro" id="IPR013984">
    <property type="entry name" value="Ald_Fedxn_OxRdtase_dom2"/>
</dbReference>
<dbReference type="CDD" id="cd17040">
    <property type="entry name" value="Ubl_MoaD_like"/>
    <property type="match status" value="1"/>
</dbReference>
<dbReference type="Gene3D" id="3.60.9.10">
    <property type="entry name" value="Aldehyde ferredoxin oxidoreductase, N-terminal domain"/>
    <property type="match status" value="1"/>
</dbReference>
<dbReference type="InterPro" id="IPR013983">
    <property type="entry name" value="Ald_Fedxn_OxRdtase_N"/>
</dbReference>
<evidence type="ECO:0000256" key="4">
    <source>
        <dbReference type="ARBA" id="ARBA00022723"/>
    </source>
</evidence>
<evidence type="ECO:0000256" key="2">
    <source>
        <dbReference type="ARBA" id="ARBA00011032"/>
    </source>
</evidence>
<dbReference type="PANTHER" id="PTHR30038">
    <property type="entry name" value="ALDEHYDE FERREDOXIN OXIDOREDUCTASE"/>
    <property type="match status" value="1"/>
</dbReference>
<dbReference type="InterPro" id="IPR051919">
    <property type="entry name" value="W-dependent_AOR"/>
</dbReference>
<dbReference type="KEGG" id="pbap:Pla133_40760"/>
<organism evidence="8 9">
    <name type="scientific">Engelhardtia mirabilis</name>
    <dbReference type="NCBI Taxonomy" id="2528011"/>
    <lineage>
        <taxon>Bacteria</taxon>
        <taxon>Pseudomonadati</taxon>
        <taxon>Planctomycetota</taxon>
        <taxon>Planctomycetia</taxon>
        <taxon>Planctomycetia incertae sedis</taxon>
        <taxon>Engelhardtia</taxon>
    </lineage>
</organism>
<evidence type="ECO:0000256" key="6">
    <source>
        <dbReference type="ARBA" id="ARBA00023014"/>
    </source>
</evidence>
<reference evidence="8 9" key="1">
    <citation type="submission" date="2019-02" db="EMBL/GenBank/DDBJ databases">
        <title>Deep-cultivation of Planctomycetes and their phenomic and genomic characterization uncovers novel biology.</title>
        <authorList>
            <person name="Wiegand S."/>
            <person name="Jogler M."/>
            <person name="Boedeker C."/>
            <person name="Pinto D."/>
            <person name="Vollmers J."/>
            <person name="Rivas-Marin E."/>
            <person name="Kohn T."/>
            <person name="Peeters S.H."/>
            <person name="Heuer A."/>
            <person name="Rast P."/>
            <person name="Oberbeckmann S."/>
            <person name="Bunk B."/>
            <person name="Jeske O."/>
            <person name="Meyerdierks A."/>
            <person name="Storesund J.E."/>
            <person name="Kallscheuer N."/>
            <person name="Luecker S."/>
            <person name="Lage O.M."/>
            <person name="Pohl T."/>
            <person name="Merkel B.J."/>
            <person name="Hornburger P."/>
            <person name="Mueller R.-W."/>
            <person name="Bruemmer F."/>
            <person name="Labrenz M."/>
            <person name="Spormann A.M."/>
            <person name="Op den Camp H."/>
            <person name="Overmann J."/>
            <person name="Amann R."/>
            <person name="Jetten M.S.M."/>
            <person name="Mascher T."/>
            <person name="Medema M.H."/>
            <person name="Devos D.P."/>
            <person name="Kaster A.-K."/>
            <person name="Ovreas L."/>
            <person name="Rohde M."/>
            <person name="Galperin M.Y."/>
            <person name="Jogler C."/>
        </authorList>
    </citation>
    <scope>NUCLEOTIDE SEQUENCE [LARGE SCALE GENOMIC DNA]</scope>
    <source>
        <strain evidence="8 9">Pla133</strain>
    </source>
</reference>
<keyword evidence="4" id="KW-0479">Metal-binding</keyword>
<dbReference type="GO" id="GO:0051539">
    <property type="term" value="F:4 iron, 4 sulfur cluster binding"/>
    <property type="evidence" value="ECO:0007669"/>
    <property type="project" value="UniProtKB-KW"/>
</dbReference>
<dbReference type="Proteomes" id="UP000316921">
    <property type="component" value="Chromosome"/>
</dbReference>
<dbReference type="EMBL" id="CP036287">
    <property type="protein sequence ID" value="QDU68961.1"/>
    <property type="molecule type" value="Genomic_DNA"/>
</dbReference>
<dbReference type="SMART" id="SM00790">
    <property type="entry name" value="AFOR_N"/>
    <property type="match status" value="1"/>
</dbReference>
<keyword evidence="6" id="KW-0411">Iron-sulfur</keyword>